<organism evidence="1 2">
    <name type="scientific">Collybia nuda</name>
    <dbReference type="NCBI Taxonomy" id="64659"/>
    <lineage>
        <taxon>Eukaryota</taxon>
        <taxon>Fungi</taxon>
        <taxon>Dikarya</taxon>
        <taxon>Basidiomycota</taxon>
        <taxon>Agaricomycotina</taxon>
        <taxon>Agaricomycetes</taxon>
        <taxon>Agaricomycetidae</taxon>
        <taxon>Agaricales</taxon>
        <taxon>Tricholomatineae</taxon>
        <taxon>Clitocybaceae</taxon>
        <taxon>Collybia</taxon>
    </lineage>
</organism>
<dbReference type="EMBL" id="MU150575">
    <property type="protein sequence ID" value="KAF9455640.1"/>
    <property type="molecule type" value="Genomic_DNA"/>
</dbReference>
<sequence length="106" mass="11917">MGAAISSSLDKSIELLTSPKHKFWPPKQPIIPWTISDNCINILAIYHPNTSPNVTFTYISHHGAAKAFSKGALIRIHERHRQPISGIHHLVITPESRNMTQKIYPT</sequence>
<name>A0A9P5XRN5_9AGAR</name>
<accession>A0A9P5XRN5</accession>
<dbReference type="AlphaFoldDB" id="A0A9P5XRN5"/>
<gene>
    <name evidence="1" type="ORF">BDZ94DRAFT_1277736</name>
</gene>
<evidence type="ECO:0000313" key="2">
    <source>
        <dbReference type="Proteomes" id="UP000807353"/>
    </source>
</evidence>
<dbReference type="Proteomes" id="UP000807353">
    <property type="component" value="Unassembled WGS sequence"/>
</dbReference>
<keyword evidence="2" id="KW-1185">Reference proteome</keyword>
<comment type="caution">
    <text evidence="1">The sequence shown here is derived from an EMBL/GenBank/DDBJ whole genome shotgun (WGS) entry which is preliminary data.</text>
</comment>
<evidence type="ECO:0000313" key="1">
    <source>
        <dbReference type="EMBL" id="KAF9455640.1"/>
    </source>
</evidence>
<protein>
    <submittedName>
        <fullName evidence="1">Uncharacterized protein</fullName>
    </submittedName>
</protein>
<reference evidence="1" key="1">
    <citation type="submission" date="2020-11" db="EMBL/GenBank/DDBJ databases">
        <authorList>
            <consortium name="DOE Joint Genome Institute"/>
            <person name="Ahrendt S."/>
            <person name="Riley R."/>
            <person name="Andreopoulos W."/>
            <person name="Labutti K."/>
            <person name="Pangilinan J."/>
            <person name="Ruiz-Duenas F.J."/>
            <person name="Barrasa J.M."/>
            <person name="Sanchez-Garcia M."/>
            <person name="Camarero S."/>
            <person name="Miyauchi S."/>
            <person name="Serrano A."/>
            <person name="Linde D."/>
            <person name="Babiker R."/>
            <person name="Drula E."/>
            <person name="Ayuso-Fernandez I."/>
            <person name="Pacheco R."/>
            <person name="Padilla G."/>
            <person name="Ferreira P."/>
            <person name="Barriuso J."/>
            <person name="Kellner H."/>
            <person name="Castanera R."/>
            <person name="Alfaro M."/>
            <person name="Ramirez L."/>
            <person name="Pisabarro A.G."/>
            <person name="Kuo A."/>
            <person name="Tritt A."/>
            <person name="Lipzen A."/>
            <person name="He G."/>
            <person name="Yan M."/>
            <person name="Ng V."/>
            <person name="Cullen D."/>
            <person name="Martin F."/>
            <person name="Rosso M.-N."/>
            <person name="Henrissat B."/>
            <person name="Hibbett D."/>
            <person name="Martinez A.T."/>
            <person name="Grigoriev I.V."/>
        </authorList>
    </citation>
    <scope>NUCLEOTIDE SEQUENCE</scope>
    <source>
        <strain evidence="1">CBS 247.69</strain>
    </source>
</reference>
<proteinExistence type="predicted"/>